<evidence type="ECO:0000313" key="1">
    <source>
        <dbReference type="EMBL" id="KAK3254709.1"/>
    </source>
</evidence>
<evidence type="ECO:0000313" key="2">
    <source>
        <dbReference type="Proteomes" id="UP001190700"/>
    </source>
</evidence>
<keyword evidence="2" id="KW-1185">Reference proteome</keyword>
<protein>
    <submittedName>
        <fullName evidence="1">Uncharacterized protein</fullName>
    </submittedName>
</protein>
<reference evidence="1 2" key="1">
    <citation type="journal article" date="2015" name="Genome Biol. Evol.">
        <title>Comparative Genomics of a Bacterivorous Green Alga Reveals Evolutionary Causalities and Consequences of Phago-Mixotrophic Mode of Nutrition.</title>
        <authorList>
            <person name="Burns J.A."/>
            <person name="Paasch A."/>
            <person name="Narechania A."/>
            <person name="Kim E."/>
        </authorList>
    </citation>
    <scope>NUCLEOTIDE SEQUENCE [LARGE SCALE GENOMIC DNA]</scope>
    <source>
        <strain evidence="1 2">PLY_AMNH</strain>
    </source>
</reference>
<name>A0AAE0F7Y1_9CHLO</name>
<sequence>MQNSLTESNIKARQILAGLGHSGTSSEEAPPVYWEVQDAPSMPPACPKELRLGIFTLVLAFDSPDAQVIEEVVNELLVKLIQPGSQAKMYFESTDSAAERDGRRALLHLSIAFTPGGACGIAVPGGPS</sequence>
<organism evidence="1 2">
    <name type="scientific">Cymbomonas tetramitiformis</name>
    <dbReference type="NCBI Taxonomy" id="36881"/>
    <lineage>
        <taxon>Eukaryota</taxon>
        <taxon>Viridiplantae</taxon>
        <taxon>Chlorophyta</taxon>
        <taxon>Pyramimonadophyceae</taxon>
        <taxon>Pyramimonadales</taxon>
        <taxon>Pyramimonadaceae</taxon>
        <taxon>Cymbomonas</taxon>
    </lineage>
</organism>
<dbReference type="EMBL" id="LGRX02023258">
    <property type="protein sequence ID" value="KAK3254709.1"/>
    <property type="molecule type" value="Genomic_DNA"/>
</dbReference>
<dbReference type="Proteomes" id="UP001190700">
    <property type="component" value="Unassembled WGS sequence"/>
</dbReference>
<proteinExistence type="predicted"/>
<dbReference type="AlphaFoldDB" id="A0AAE0F7Y1"/>
<comment type="caution">
    <text evidence="1">The sequence shown here is derived from an EMBL/GenBank/DDBJ whole genome shotgun (WGS) entry which is preliminary data.</text>
</comment>
<gene>
    <name evidence="1" type="ORF">CYMTET_36082</name>
</gene>
<accession>A0AAE0F7Y1</accession>